<dbReference type="Pfam" id="PF06995">
    <property type="entry name" value="Phage_P2_GpU"/>
    <property type="match status" value="1"/>
</dbReference>
<proteinExistence type="predicted"/>
<comment type="caution">
    <text evidence="1">The sequence shown here is derived from an EMBL/GenBank/DDBJ whole genome shotgun (WGS) entry which is preliminary data.</text>
</comment>
<name>A0A9D2GUC6_9BACT</name>
<dbReference type="InterPro" id="IPR009734">
    <property type="entry name" value="Myoviridae_GpU"/>
</dbReference>
<evidence type="ECO:0000313" key="2">
    <source>
        <dbReference type="Proteomes" id="UP000824176"/>
    </source>
</evidence>
<accession>A0A9D2GUC6</accession>
<sequence>MLGSYGKITFKVTEEEIKIFDNFNITRKARYVAHERINNKPLLQFMGLDADSISFNMQLVQGITGNVSDDLKSLQDMFKKAEVHPLFLGQKKLGSFVIESINEAYKIVDNLGNLEVVNVSLSLKEYVG</sequence>
<reference evidence="1" key="2">
    <citation type="submission" date="2021-04" db="EMBL/GenBank/DDBJ databases">
        <authorList>
            <person name="Gilroy R."/>
        </authorList>
    </citation>
    <scope>NUCLEOTIDE SEQUENCE</scope>
    <source>
        <strain evidence="1">ChiW4-1371</strain>
    </source>
</reference>
<dbReference type="EMBL" id="DXAQ01000068">
    <property type="protein sequence ID" value="HIZ89141.1"/>
    <property type="molecule type" value="Genomic_DNA"/>
</dbReference>
<dbReference type="AlphaFoldDB" id="A0A9D2GUC6"/>
<dbReference type="Proteomes" id="UP000824176">
    <property type="component" value="Unassembled WGS sequence"/>
</dbReference>
<protein>
    <submittedName>
        <fullName evidence="1">Phage tail protein</fullName>
    </submittedName>
</protein>
<gene>
    <name evidence="1" type="ORF">H9804_04290</name>
</gene>
<evidence type="ECO:0000313" key="1">
    <source>
        <dbReference type="EMBL" id="HIZ89141.1"/>
    </source>
</evidence>
<reference evidence="1" key="1">
    <citation type="journal article" date="2021" name="PeerJ">
        <title>Extensive microbial diversity within the chicken gut microbiome revealed by metagenomics and culture.</title>
        <authorList>
            <person name="Gilroy R."/>
            <person name="Ravi A."/>
            <person name="Getino M."/>
            <person name="Pursley I."/>
            <person name="Horton D.L."/>
            <person name="Alikhan N.F."/>
            <person name="Baker D."/>
            <person name="Gharbi K."/>
            <person name="Hall N."/>
            <person name="Watson M."/>
            <person name="Adriaenssens E.M."/>
            <person name="Foster-Nyarko E."/>
            <person name="Jarju S."/>
            <person name="Secka A."/>
            <person name="Antonio M."/>
            <person name="Oren A."/>
            <person name="Chaudhuri R.R."/>
            <person name="La Ragione R."/>
            <person name="Hildebrand F."/>
            <person name="Pallen M.J."/>
        </authorList>
    </citation>
    <scope>NUCLEOTIDE SEQUENCE</scope>
    <source>
        <strain evidence="1">ChiW4-1371</strain>
    </source>
</reference>
<organism evidence="1 2">
    <name type="scientific">Candidatus Mucispirillum faecigallinarum</name>
    <dbReference type="NCBI Taxonomy" id="2838699"/>
    <lineage>
        <taxon>Bacteria</taxon>
        <taxon>Pseudomonadati</taxon>
        <taxon>Deferribacterota</taxon>
        <taxon>Deferribacteres</taxon>
        <taxon>Deferribacterales</taxon>
        <taxon>Mucispirillaceae</taxon>
        <taxon>Mucispirillum</taxon>
    </lineage>
</organism>